<name>I5B0D9_9BACT</name>
<dbReference type="AlphaFoldDB" id="I5B0D9"/>
<evidence type="ECO:0000313" key="2">
    <source>
        <dbReference type="EMBL" id="EIM62952.1"/>
    </source>
</evidence>
<reference evidence="2 3" key="2">
    <citation type="submission" date="2012-02" db="EMBL/GenBank/DDBJ databases">
        <title>Improved High-Quality Draft sequence of Desulfobacter postgatei 2ac9.</title>
        <authorList>
            <consortium name="US DOE Joint Genome Institute"/>
            <person name="Lucas S."/>
            <person name="Han J."/>
            <person name="Lapidus A."/>
            <person name="Cheng J.-F."/>
            <person name="Goodwin L."/>
            <person name="Pitluck S."/>
            <person name="Peters L."/>
            <person name="Ovchinnikova G."/>
            <person name="Held B."/>
            <person name="Detter J.C."/>
            <person name="Han C."/>
            <person name="Tapia R."/>
            <person name="Land M."/>
            <person name="Hauser L."/>
            <person name="Kyrpides N."/>
            <person name="Ivanova N."/>
            <person name="Pagani I."/>
            <person name="Orellana R."/>
            <person name="Lovley D."/>
            <person name="Woyke T."/>
        </authorList>
    </citation>
    <scope>NUCLEOTIDE SEQUENCE [LARGE SCALE GENOMIC DNA]</scope>
    <source>
        <strain evidence="2 3">2ac9</strain>
    </source>
</reference>
<protein>
    <submittedName>
        <fullName evidence="2">Plasmid pRiA4b ORF-3-like protein</fullName>
    </submittedName>
</protein>
<dbReference type="PANTHER" id="PTHR41878">
    <property type="entry name" value="LEXA REPRESSOR-RELATED"/>
    <property type="match status" value="1"/>
</dbReference>
<dbReference type="SUPFAM" id="SSF159941">
    <property type="entry name" value="MM3350-like"/>
    <property type="match status" value="1"/>
</dbReference>
<keyword evidence="3" id="KW-1185">Reference proteome</keyword>
<evidence type="ECO:0000313" key="3">
    <source>
        <dbReference type="Proteomes" id="UP000005778"/>
    </source>
</evidence>
<dbReference type="Pfam" id="PF07929">
    <property type="entry name" value="PRiA4_ORF3"/>
    <property type="match status" value="1"/>
</dbReference>
<gene>
    <name evidence="2" type="ORF">DespoDRAFT_00976</name>
</gene>
<dbReference type="Gene3D" id="3.10.290.30">
    <property type="entry name" value="MM3350-like"/>
    <property type="match status" value="1"/>
</dbReference>
<dbReference type="InterPro" id="IPR024047">
    <property type="entry name" value="MM3350-like_sf"/>
</dbReference>
<dbReference type="InterPro" id="IPR012912">
    <property type="entry name" value="Plasmid_pRiA4b_Orf3-like"/>
</dbReference>
<dbReference type="RefSeq" id="WP_004071803.1">
    <property type="nucleotide sequence ID" value="NZ_CM001488.1"/>
</dbReference>
<dbReference type="PANTHER" id="PTHR41878:SF1">
    <property type="entry name" value="TNPR PROTEIN"/>
    <property type="match status" value="1"/>
</dbReference>
<dbReference type="EMBL" id="CM001488">
    <property type="protein sequence ID" value="EIM62952.1"/>
    <property type="molecule type" value="Genomic_DNA"/>
</dbReference>
<proteinExistence type="predicted"/>
<dbReference type="eggNOG" id="COG4974">
    <property type="taxonomic scope" value="Bacteria"/>
</dbReference>
<dbReference type="HOGENOM" id="CLU_085055_0_1_7"/>
<dbReference type="OrthoDB" id="9816539at2"/>
<feature type="domain" description="Plasmid pRiA4b Orf3-like" evidence="1">
    <location>
        <begin position="5"/>
        <end position="172"/>
    </location>
</feature>
<accession>I5B0D9</accession>
<dbReference type="STRING" id="879212.DespoDRAFT_00976"/>
<organism evidence="2 3">
    <name type="scientific">Desulfobacter postgatei 2ac9</name>
    <dbReference type="NCBI Taxonomy" id="879212"/>
    <lineage>
        <taxon>Bacteria</taxon>
        <taxon>Pseudomonadati</taxon>
        <taxon>Thermodesulfobacteriota</taxon>
        <taxon>Desulfobacteria</taxon>
        <taxon>Desulfobacterales</taxon>
        <taxon>Desulfobacteraceae</taxon>
        <taxon>Desulfobacter</taxon>
    </lineage>
</organism>
<reference evidence="2 3" key="1">
    <citation type="submission" date="2011-09" db="EMBL/GenBank/DDBJ databases">
        <authorList>
            <consortium name="US DOE Joint Genome Institute (JGI-PGF)"/>
            <person name="Lucas S."/>
            <person name="Han J."/>
            <person name="Lapidus A."/>
            <person name="Cheng J.-F."/>
            <person name="Goodwin L."/>
            <person name="Pitluck S."/>
            <person name="Peters L."/>
            <person name="Land M.L."/>
            <person name="Hauser L."/>
            <person name="Orellana R."/>
            <person name="Lovley D."/>
            <person name="Woyke T.J."/>
        </authorList>
    </citation>
    <scope>NUCLEOTIDE SEQUENCE [LARGE SCALE GENOMIC DNA]</scope>
    <source>
        <strain evidence="2 3">2ac9</strain>
    </source>
</reference>
<sequence>MNKRFYLLKIQLLDIEPAIWRRFVVPASITLDRLHDVIQIVMGWTDSHLHEFTIGKKRYTEYPESKEDGLVCGRYRLGDLIKQKGRTFGYLYDFGDSWEHELVLEESRYFNPELRTELVCLEGEQACPPEDVGGVPGYFEFCNALKDPSHEEHEGYMEWSGGDYDSERFDSDSINWELMKYLRWSRDRYQNWGGVE</sequence>
<dbReference type="Proteomes" id="UP000005778">
    <property type="component" value="Chromosome"/>
</dbReference>
<evidence type="ECO:0000259" key="1">
    <source>
        <dbReference type="Pfam" id="PF07929"/>
    </source>
</evidence>